<organism evidence="1 2">
    <name type="scientific">Pisolithus tinctorius Marx 270</name>
    <dbReference type="NCBI Taxonomy" id="870435"/>
    <lineage>
        <taxon>Eukaryota</taxon>
        <taxon>Fungi</taxon>
        <taxon>Dikarya</taxon>
        <taxon>Basidiomycota</taxon>
        <taxon>Agaricomycotina</taxon>
        <taxon>Agaricomycetes</taxon>
        <taxon>Agaricomycetidae</taxon>
        <taxon>Boletales</taxon>
        <taxon>Sclerodermatineae</taxon>
        <taxon>Pisolithaceae</taxon>
        <taxon>Pisolithus</taxon>
    </lineage>
</organism>
<dbReference type="STRING" id="870435.A0A0C3JY71"/>
<dbReference type="EMBL" id="KN831945">
    <property type="protein sequence ID" value="KIO14098.1"/>
    <property type="molecule type" value="Genomic_DNA"/>
</dbReference>
<dbReference type="OrthoDB" id="5377312at2759"/>
<name>A0A0C3JY71_PISTI</name>
<reference evidence="1 2" key="1">
    <citation type="submission" date="2014-04" db="EMBL/GenBank/DDBJ databases">
        <authorList>
            <consortium name="DOE Joint Genome Institute"/>
            <person name="Kuo A."/>
            <person name="Kohler A."/>
            <person name="Costa M.D."/>
            <person name="Nagy L.G."/>
            <person name="Floudas D."/>
            <person name="Copeland A."/>
            <person name="Barry K.W."/>
            <person name="Cichocki N."/>
            <person name="Veneault-Fourrey C."/>
            <person name="LaButti K."/>
            <person name="Lindquist E.A."/>
            <person name="Lipzen A."/>
            <person name="Lundell T."/>
            <person name="Morin E."/>
            <person name="Murat C."/>
            <person name="Sun H."/>
            <person name="Tunlid A."/>
            <person name="Henrissat B."/>
            <person name="Grigoriev I.V."/>
            <person name="Hibbett D.S."/>
            <person name="Martin F."/>
            <person name="Nordberg H.P."/>
            <person name="Cantor M.N."/>
            <person name="Hua S.X."/>
        </authorList>
    </citation>
    <scope>NUCLEOTIDE SEQUENCE [LARGE SCALE GENOMIC DNA]</scope>
    <source>
        <strain evidence="1 2">Marx 270</strain>
    </source>
</reference>
<sequence>MALELDCASLRTYLPELERFSDKYRQSPASQPTLRRVDLHAPFFPQEIFEGYFNPRKKRKSVLLYCAS</sequence>
<evidence type="ECO:0000313" key="2">
    <source>
        <dbReference type="Proteomes" id="UP000054217"/>
    </source>
</evidence>
<accession>A0A0C3JY71</accession>
<dbReference type="InParanoid" id="A0A0C3JY71"/>
<protein>
    <submittedName>
        <fullName evidence="1">Uncharacterized protein</fullName>
    </submittedName>
</protein>
<dbReference type="AlphaFoldDB" id="A0A0C3JY71"/>
<keyword evidence="2" id="KW-1185">Reference proteome</keyword>
<evidence type="ECO:0000313" key="1">
    <source>
        <dbReference type="EMBL" id="KIO14098.1"/>
    </source>
</evidence>
<reference evidence="2" key="2">
    <citation type="submission" date="2015-01" db="EMBL/GenBank/DDBJ databases">
        <title>Evolutionary Origins and Diversification of the Mycorrhizal Mutualists.</title>
        <authorList>
            <consortium name="DOE Joint Genome Institute"/>
            <consortium name="Mycorrhizal Genomics Consortium"/>
            <person name="Kohler A."/>
            <person name="Kuo A."/>
            <person name="Nagy L.G."/>
            <person name="Floudas D."/>
            <person name="Copeland A."/>
            <person name="Barry K.W."/>
            <person name="Cichocki N."/>
            <person name="Veneault-Fourrey C."/>
            <person name="LaButti K."/>
            <person name="Lindquist E.A."/>
            <person name="Lipzen A."/>
            <person name="Lundell T."/>
            <person name="Morin E."/>
            <person name="Murat C."/>
            <person name="Riley R."/>
            <person name="Ohm R."/>
            <person name="Sun H."/>
            <person name="Tunlid A."/>
            <person name="Henrissat B."/>
            <person name="Grigoriev I.V."/>
            <person name="Hibbett D.S."/>
            <person name="Martin F."/>
        </authorList>
    </citation>
    <scope>NUCLEOTIDE SEQUENCE [LARGE SCALE GENOMIC DNA]</scope>
    <source>
        <strain evidence="2">Marx 270</strain>
    </source>
</reference>
<gene>
    <name evidence="1" type="ORF">M404DRAFT_992342</name>
</gene>
<dbReference type="HOGENOM" id="CLU_2794955_0_0_1"/>
<dbReference type="Proteomes" id="UP000054217">
    <property type="component" value="Unassembled WGS sequence"/>
</dbReference>
<proteinExistence type="predicted"/>